<dbReference type="PIRSF" id="PIRSF038922">
    <property type="entry name" value="SRP72"/>
    <property type="match status" value="1"/>
</dbReference>
<evidence type="ECO:0000256" key="13">
    <source>
        <dbReference type="SAM" id="MobiDB-lite"/>
    </source>
</evidence>
<evidence type="ECO:0000259" key="14">
    <source>
        <dbReference type="Pfam" id="PF08492"/>
    </source>
</evidence>
<feature type="coiled-coil region" evidence="12">
    <location>
        <begin position="185"/>
        <end position="212"/>
    </location>
</feature>
<feature type="region of interest" description="Disordered" evidence="13">
    <location>
        <begin position="526"/>
        <end position="650"/>
    </location>
</feature>
<dbReference type="GO" id="GO:0006614">
    <property type="term" value="P:SRP-dependent cotranslational protein targeting to membrane"/>
    <property type="evidence" value="ECO:0007669"/>
    <property type="project" value="UniProtKB-UniRule"/>
</dbReference>
<evidence type="ECO:0000256" key="7">
    <source>
        <dbReference type="ARBA" id="ARBA00022803"/>
    </source>
</evidence>
<protein>
    <recommendedName>
        <fullName evidence="4 11">Signal recognition particle subunit SRP72</fullName>
    </recommendedName>
</protein>
<evidence type="ECO:0000256" key="4">
    <source>
        <dbReference type="ARBA" id="ARBA00018350"/>
    </source>
</evidence>
<dbReference type="InterPro" id="IPR011990">
    <property type="entry name" value="TPR-like_helical_dom_sf"/>
</dbReference>
<name>A0AAV4NNZ5_CAEEX</name>
<dbReference type="Pfam" id="PF17004">
    <property type="entry name" value="SRP_TPR_like"/>
    <property type="match status" value="1"/>
</dbReference>
<comment type="similarity">
    <text evidence="3 11">Belongs to the SRP72 family.</text>
</comment>
<keyword evidence="5 11" id="KW-0963">Cytoplasm</keyword>
<evidence type="ECO:0000256" key="2">
    <source>
        <dbReference type="ARBA" id="ARBA00004496"/>
    </source>
</evidence>
<dbReference type="Gene3D" id="1.25.40.10">
    <property type="entry name" value="Tetratricopeptide repeat domain"/>
    <property type="match status" value="2"/>
</dbReference>
<sequence length="650" mass="72627">MSAPSTNTTSLYSELLRAGDASEYDKALKIVNKIIHEDKEDKKAIYCKAICLIHLSQCEDALKLLEKQVSDANFEKAYCFYRLNKIQEAYDTLKSIGNPSNKEKELIAQIFYRLEKYGECFDVYKDLIKNSEDDFEEEREANLAAVVSNLYNEKGKEFKNAPQLRDHTYELCYNSACILISQGEYALAIEKLKIAEELCKKLIEENDLTEEEVESELGVIRVQQAYALQMLQKNDRALKLYNLVLKNKPVDSAVIAVASNNIVTINKDQNVFDSKRKIKVATAESLELKLTSKQRQVIAINNCLLLLHTNQIDQCRRSIQALTKKYSSCAAEAALLLAALYCKEKKVQKAVDVLKGFAETHPDQSLVLSFTLTQLLLTQGHVSQACDTLRSLGDTSYSLGITSALVTLYLSLEDKDAATNILQSAIKWYRKNKSKGSALNTLIQETAKIELKNGHPQEAAKLLEELRKENPNDLKTIAQLIAAYSQFNPQKAKDVSKQLPPVSEITLNVDVDNLESTSWTMGARYIKKGGKSEPPSGKQDTGDGLIQKKKKKHKKGKLPKNFDPNVDPDPERWLPRRERSTYKKKKDKRGNTAIGKGTQGAMATGPEESSKTTLPPTAPSPGSSATPTSPNVTGPRQAKGGQKKKKKNRW</sequence>
<keyword evidence="10 11" id="KW-0687">Ribonucleoprotein</keyword>
<dbReference type="InterPro" id="IPR031545">
    <property type="entry name" value="SRP72_TPR-like"/>
</dbReference>
<dbReference type="Pfam" id="PF13174">
    <property type="entry name" value="TPR_6"/>
    <property type="match status" value="1"/>
</dbReference>
<evidence type="ECO:0000256" key="8">
    <source>
        <dbReference type="ARBA" id="ARBA00022824"/>
    </source>
</evidence>
<dbReference type="GO" id="GO:0008312">
    <property type="term" value="F:7S RNA binding"/>
    <property type="evidence" value="ECO:0007669"/>
    <property type="project" value="InterPro"/>
</dbReference>
<dbReference type="EMBL" id="BPLR01003597">
    <property type="protein sequence ID" value="GIX86512.1"/>
    <property type="molecule type" value="Genomic_DNA"/>
</dbReference>
<dbReference type="InterPro" id="IPR019734">
    <property type="entry name" value="TPR_rpt"/>
</dbReference>
<evidence type="ECO:0000256" key="1">
    <source>
        <dbReference type="ARBA" id="ARBA00004240"/>
    </source>
</evidence>
<proteinExistence type="inferred from homology"/>
<keyword evidence="9 11" id="KW-0733">Signal recognition particle</keyword>
<dbReference type="GO" id="GO:0005786">
    <property type="term" value="C:signal recognition particle, endoplasmic reticulum targeting"/>
    <property type="evidence" value="ECO:0007669"/>
    <property type="project" value="UniProtKB-UniRule"/>
</dbReference>
<evidence type="ECO:0000256" key="6">
    <source>
        <dbReference type="ARBA" id="ARBA00022737"/>
    </source>
</evidence>
<evidence type="ECO:0000256" key="3">
    <source>
        <dbReference type="ARBA" id="ARBA00007676"/>
    </source>
</evidence>
<comment type="function">
    <text evidence="11">Component of the signal recognition particle (SRP) complex, a ribonucleoprotein complex that mediates the cotranslational targeting of secretory and membrane proteins to the endoplasmic reticulum (ER).</text>
</comment>
<evidence type="ECO:0000256" key="5">
    <source>
        <dbReference type="ARBA" id="ARBA00022490"/>
    </source>
</evidence>
<evidence type="ECO:0000313" key="16">
    <source>
        <dbReference type="Proteomes" id="UP001054945"/>
    </source>
</evidence>
<keyword evidence="12" id="KW-0175">Coiled coil</keyword>
<dbReference type="Pfam" id="PF08492">
    <property type="entry name" value="SRP72"/>
    <property type="match status" value="1"/>
</dbReference>
<feature type="domain" description="Signal recognition particle SRP72 subunit RNA-binding" evidence="14">
    <location>
        <begin position="530"/>
        <end position="584"/>
    </location>
</feature>
<dbReference type="GO" id="GO:0043022">
    <property type="term" value="F:ribosome binding"/>
    <property type="evidence" value="ECO:0007669"/>
    <property type="project" value="TreeGrafter"/>
</dbReference>
<comment type="subcellular location">
    <subcellularLocation>
        <location evidence="2 11">Cytoplasm</location>
    </subcellularLocation>
    <subcellularLocation>
        <location evidence="1">Endoplasmic reticulum</location>
    </subcellularLocation>
</comment>
<keyword evidence="7" id="KW-0802">TPR repeat</keyword>
<keyword evidence="6" id="KW-0677">Repeat</keyword>
<evidence type="ECO:0000256" key="12">
    <source>
        <dbReference type="SAM" id="Coils"/>
    </source>
</evidence>
<dbReference type="SUPFAM" id="SSF48452">
    <property type="entry name" value="TPR-like"/>
    <property type="match status" value="2"/>
</dbReference>
<accession>A0AAV4NNZ5</accession>
<dbReference type="InterPro" id="IPR013699">
    <property type="entry name" value="Signal_recog_part_SRP72_RNA-bd"/>
</dbReference>
<evidence type="ECO:0000256" key="11">
    <source>
        <dbReference type="PIRNR" id="PIRNR038922"/>
    </source>
</evidence>
<keyword evidence="8" id="KW-0256">Endoplasmic reticulum</keyword>
<feature type="compositionally biased region" description="Basic and acidic residues" evidence="13">
    <location>
        <begin position="569"/>
        <end position="581"/>
    </location>
</feature>
<dbReference type="PANTHER" id="PTHR14094">
    <property type="entry name" value="SIGNAL RECOGNITION PARTICLE 72"/>
    <property type="match status" value="1"/>
</dbReference>
<feature type="compositionally biased region" description="Basic residues" evidence="13">
    <location>
        <begin position="547"/>
        <end position="558"/>
    </location>
</feature>
<feature type="compositionally biased region" description="Basic residues" evidence="13">
    <location>
        <begin position="641"/>
        <end position="650"/>
    </location>
</feature>
<dbReference type="FunFam" id="1.25.40.10:FF:000062">
    <property type="entry name" value="Signal recognition particle subunit SRP72"/>
    <property type="match status" value="1"/>
</dbReference>
<reference evidence="15 16" key="1">
    <citation type="submission" date="2021-06" db="EMBL/GenBank/DDBJ databases">
        <title>Caerostris extrusa draft genome.</title>
        <authorList>
            <person name="Kono N."/>
            <person name="Arakawa K."/>
        </authorList>
    </citation>
    <scope>NUCLEOTIDE SEQUENCE [LARGE SCALE GENOMIC DNA]</scope>
</reference>
<dbReference type="PANTHER" id="PTHR14094:SF9">
    <property type="entry name" value="SIGNAL RECOGNITION PARTICLE SUBUNIT SRP72"/>
    <property type="match status" value="1"/>
</dbReference>
<keyword evidence="16" id="KW-1185">Reference proteome</keyword>
<dbReference type="InterPro" id="IPR026270">
    <property type="entry name" value="SRP72"/>
</dbReference>
<dbReference type="GO" id="GO:0005783">
    <property type="term" value="C:endoplasmic reticulum"/>
    <property type="evidence" value="ECO:0007669"/>
    <property type="project" value="UniProtKB-SubCell"/>
</dbReference>
<organism evidence="15 16">
    <name type="scientific">Caerostris extrusa</name>
    <name type="common">Bark spider</name>
    <name type="synonym">Caerostris bankana</name>
    <dbReference type="NCBI Taxonomy" id="172846"/>
    <lineage>
        <taxon>Eukaryota</taxon>
        <taxon>Metazoa</taxon>
        <taxon>Ecdysozoa</taxon>
        <taxon>Arthropoda</taxon>
        <taxon>Chelicerata</taxon>
        <taxon>Arachnida</taxon>
        <taxon>Araneae</taxon>
        <taxon>Araneomorphae</taxon>
        <taxon>Entelegynae</taxon>
        <taxon>Araneoidea</taxon>
        <taxon>Araneidae</taxon>
        <taxon>Caerostris</taxon>
    </lineage>
</organism>
<feature type="compositionally biased region" description="Low complexity" evidence="13">
    <location>
        <begin position="612"/>
        <end position="630"/>
    </location>
</feature>
<gene>
    <name evidence="15" type="primary">SRP72</name>
    <name evidence="15" type="ORF">CEXT_227951</name>
</gene>
<evidence type="ECO:0000256" key="9">
    <source>
        <dbReference type="ARBA" id="ARBA00023135"/>
    </source>
</evidence>
<evidence type="ECO:0000313" key="15">
    <source>
        <dbReference type="EMBL" id="GIX86512.1"/>
    </source>
</evidence>
<evidence type="ECO:0000256" key="10">
    <source>
        <dbReference type="ARBA" id="ARBA00023274"/>
    </source>
</evidence>
<comment type="caution">
    <text evidence="15">The sequence shown here is derived from an EMBL/GenBank/DDBJ whole genome shotgun (WGS) entry which is preliminary data.</text>
</comment>
<dbReference type="AlphaFoldDB" id="A0AAV4NNZ5"/>
<dbReference type="Proteomes" id="UP001054945">
    <property type="component" value="Unassembled WGS sequence"/>
</dbReference>
<dbReference type="FunFam" id="1.25.40.10:FF:000191">
    <property type="entry name" value="Signal recognition particle subunit SRP72"/>
    <property type="match status" value="1"/>
</dbReference>